<keyword evidence="1" id="KW-0175">Coiled coil</keyword>
<feature type="compositionally biased region" description="Basic and acidic residues" evidence="2">
    <location>
        <begin position="25"/>
        <end position="37"/>
    </location>
</feature>
<organism evidence="3 4">
    <name type="scientific">Fusarium falciforme</name>
    <dbReference type="NCBI Taxonomy" id="195108"/>
    <lineage>
        <taxon>Eukaryota</taxon>
        <taxon>Fungi</taxon>
        <taxon>Dikarya</taxon>
        <taxon>Ascomycota</taxon>
        <taxon>Pezizomycotina</taxon>
        <taxon>Sordariomycetes</taxon>
        <taxon>Hypocreomycetidae</taxon>
        <taxon>Hypocreales</taxon>
        <taxon>Nectriaceae</taxon>
        <taxon>Fusarium</taxon>
        <taxon>Fusarium solani species complex</taxon>
    </lineage>
</organism>
<evidence type="ECO:0000313" key="3">
    <source>
        <dbReference type="EMBL" id="KAJ4184216.1"/>
    </source>
</evidence>
<protein>
    <submittedName>
        <fullName evidence="3">Uncharacterized protein</fullName>
    </submittedName>
</protein>
<dbReference type="AlphaFoldDB" id="A0A9W8UX03"/>
<dbReference type="Proteomes" id="UP001152087">
    <property type="component" value="Unassembled WGS sequence"/>
</dbReference>
<accession>A0A9W8UX03</accession>
<reference evidence="3" key="1">
    <citation type="submission" date="2022-09" db="EMBL/GenBank/DDBJ databases">
        <title>Fusarium specimens isolated from Avocado Roots.</title>
        <authorList>
            <person name="Stajich J."/>
            <person name="Roper C."/>
            <person name="Heimlech-Rivalta G."/>
        </authorList>
    </citation>
    <scope>NUCLEOTIDE SEQUENCE</scope>
    <source>
        <strain evidence="3">A02</strain>
    </source>
</reference>
<sequence length="462" mass="52102">MSSEPQCHDTGGSYPPEPTSGSFGVKKEQLENIRDTNTESTAASPSHHAQLDLATGANNHEHEPQDQERSDDWTVEDLLDIQEERHQEILQEIRAANAEDRIVLNEAMGQNISTNLSLGFQRIEEFFTNWAQQFTQHHLVSKVASLEERLNLANQTNQKLSEDFKEMRTKHRIACTKLDKALCERDEQRRLADGGALANSTKATDDAVVDKWRILSYNIHTLAHSLAKSPPSQRLDQIALSRLSWISQSHQKEIHDQDYREFLLQGYLWRMVNGKVFNVGTRLWGGPRMAGLKTVQNNLINRLGEKALERSEICQQAARWLAQGSGILDQLWGCESGGASALANIETKRLMPFLSAQNASSDMAEKVNDEIKVIVECAVELDQMFMCSKALFQLHWKDHCQDHSKRQRYNSSSMDVIGYETEPSSESIVKMVISPFLYKAGNADGQNYESSMLLIKAGVVCD</sequence>
<comment type="caution">
    <text evidence="3">The sequence shown here is derived from an EMBL/GenBank/DDBJ whole genome shotgun (WGS) entry which is preliminary data.</text>
</comment>
<gene>
    <name evidence="3" type="ORF">NW755_009222</name>
</gene>
<proteinExistence type="predicted"/>
<feature type="region of interest" description="Disordered" evidence="2">
    <location>
        <begin position="1"/>
        <end position="50"/>
    </location>
</feature>
<dbReference type="OrthoDB" id="5213630at2759"/>
<evidence type="ECO:0000256" key="1">
    <source>
        <dbReference type="SAM" id="Coils"/>
    </source>
</evidence>
<evidence type="ECO:0000256" key="2">
    <source>
        <dbReference type="SAM" id="MobiDB-lite"/>
    </source>
</evidence>
<keyword evidence="4" id="KW-1185">Reference proteome</keyword>
<feature type="coiled-coil region" evidence="1">
    <location>
        <begin position="143"/>
        <end position="170"/>
    </location>
</feature>
<name>A0A9W8UX03_9HYPO</name>
<dbReference type="EMBL" id="JAOQAV010000027">
    <property type="protein sequence ID" value="KAJ4184216.1"/>
    <property type="molecule type" value="Genomic_DNA"/>
</dbReference>
<evidence type="ECO:0000313" key="4">
    <source>
        <dbReference type="Proteomes" id="UP001152087"/>
    </source>
</evidence>